<sequence>MTAMPMLEIKDLKKHYSVRKGIFRQSEETAKALDGVSLTIGKGETFAVVGESGCGKTTLGKTLLRLIEPTAGSIRFEGTDITQLNAEEMRRLKTDMQIVFQDPYGSLDPKWTIRKTLEEPLRTHLRLSGDAIRAKVDEMLQVVGLTPHHGDRYPHELSGGQRQRIGIARALILEPKFVVFDEPVSALDVSIQAQILNLMQDLQNRLALTYLFVSHDLSVVRFISDRIGVMYLGRMVEVGPTDEVFSHPLHPYTQALISAIPEPDPAKRRERIVLAGDVPGPRNQPPGCAFHTRCPMAMPECRSIRPELQTVSGNHATACHLYKD</sequence>
<dbReference type="CDD" id="cd03257">
    <property type="entry name" value="ABC_NikE_OppD_transporters"/>
    <property type="match status" value="1"/>
</dbReference>
<protein>
    <submittedName>
        <fullName evidence="6">Dipeptide ABC transporter ATP-binding protein</fullName>
    </submittedName>
</protein>
<dbReference type="Gene3D" id="3.40.50.300">
    <property type="entry name" value="P-loop containing nucleotide triphosphate hydrolases"/>
    <property type="match status" value="1"/>
</dbReference>
<evidence type="ECO:0000256" key="1">
    <source>
        <dbReference type="ARBA" id="ARBA00005417"/>
    </source>
</evidence>
<dbReference type="PROSITE" id="PS50893">
    <property type="entry name" value="ABC_TRANSPORTER_2"/>
    <property type="match status" value="1"/>
</dbReference>
<dbReference type="InterPro" id="IPR003593">
    <property type="entry name" value="AAA+_ATPase"/>
</dbReference>
<dbReference type="PROSITE" id="PS00211">
    <property type="entry name" value="ABC_TRANSPORTER_1"/>
    <property type="match status" value="1"/>
</dbReference>
<dbReference type="SUPFAM" id="SSF52540">
    <property type="entry name" value="P-loop containing nucleoside triphosphate hydrolases"/>
    <property type="match status" value="1"/>
</dbReference>
<keyword evidence="7" id="KW-1185">Reference proteome</keyword>
<dbReference type="InterPro" id="IPR027417">
    <property type="entry name" value="P-loop_NTPase"/>
</dbReference>
<keyword evidence="4 6" id="KW-0067">ATP-binding</keyword>
<dbReference type="InterPro" id="IPR013563">
    <property type="entry name" value="Oligopep_ABC_C"/>
</dbReference>
<accession>A0ABY5SDE7</accession>
<dbReference type="InterPro" id="IPR003439">
    <property type="entry name" value="ABC_transporter-like_ATP-bd"/>
</dbReference>
<evidence type="ECO:0000313" key="6">
    <source>
        <dbReference type="EMBL" id="UVI30745.1"/>
    </source>
</evidence>
<dbReference type="RefSeq" id="WP_258386810.1">
    <property type="nucleotide sequence ID" value="NZ_CP091430.1"/>
</dbReference>
<name>A0ABY5SDE7_9BACL</name>
<dbReference type="Pfam" id="PF08352">
    <property type="entry name" value="oligo_HPY"/>
    <property type="match status" value="1"/>
</dbReference>
<dbReference type="PANTHER" id="PTHR43776:SF7">
    <property type="entry name" value="D,D-DIPEPTIDE TRANSPORT ATP-BINDING PROTEIN DDPF-RELATED"/>
    <property type="match status" value="1"/>
</dbReference>
<evidence type="ECO:0000256" key="4">
    <source>
        <dbReference type="ARBA" id="ARBA00022840"/>
    </source>
</evidence>
<proteinExistence type="inferred from homology"/>
<feature type="domain" description="ABC transporter" evidence="5">
    <location>
        <begin position="7"/>
        <end position="257"/>
    </location>
</feature>
<evidence type="ECO:0000259" key="5">
    <source>
        <dbReference type="PROSITE" id="PS50893"/>
    </source>
</evidence>
<dbReference type="EMBL" id="CP091430">
    <property type="protein sequence ID" value="UVI30745.1"/>
    <property type="molecule type" value="Genomic_DNA"/>
</dbReference>
<evidence type="ECO:0000256" key="2">
    <source>
        <dbReference type="ARBA" id="ARBA00022448"/>
    </source>
</evidence>
<reference evidence="6" key="1">
    <citation type="submission" date="2022-01" db="EMBL/GenBank/DDBJ databases">
        <title>Paenibacillus spongiae sp. nov., isolated from marine sponge.</title>
        <authorList>
            <person name="Li Z."/>
            <person name="Zhang M."/>
        </authorList>
    </citation>
    <scope>NUCLEOTIDE SEQUENCE</scope>
    <source>
        <strain evidence="6">PHS-Z3</strain>
    </source>
</reference>
<dbReference type="PANTHER" id="PTHR43776">
    <property type="entry name" value="TRANSPORT ATP-BINDING PROTEIN"/>
    <property type="match status" value="1"/>
</dbReference>
<comment type="similarity">
    <text evidence="1">Belongs to the ABC transporter superfamily.</text>
</comment>
<evidence type="ECO:0000313" key="7">
    <source>
        <dbReference type="Proteomes" id="UP001057877"/>
    </source>
</evidence>
<dbReference type="InterPro" id="IPR050319">
    <property type="entry name" value="ABC_transp_ATP-bind"/>
</dbReference>
<evidence type="ECO:0000256" key="3">
    <source>
        <dbReference type="ARBA" id="ARBA00022741"/>
    </source>
</evidence>
<keyword evidence="3" id="KW-0547">Nucleotide-binding</keyword>
<dbReference type="SMART" id="SM00382">
    <property type="entry name" value="AAA"/>
    <property type="match status" value="1"/>
</dbReference>
<dbReference type="Proteomes" id="UP001057877">
    <property type="component" value="Chromosome"/>
</dbReference>
<dbReference type="Pfam" id="PF00005">
    <property type="entry name" value="ABC_tran"/>
    <property type="match status" value="1"/>
</dbReference>
<organism evidence="6 7">
    <name type="scientific">Paenibacillus spongiae</name>
    <dbReference type="NCBI Taxonomy" id="2909671"/>
    <lineage>
        <taxon>Bacteria</taxon>
        <taxon>Bacillati</taxon>
        <taxon>Bacillota</taxon>
        <taxon>Bacilli</taxon>
        <taxon>Bacillales</taxon>
        <taxon>Paenibacillaceae</taxon>
        <taxon>Paenibacillus</taxon>
    </lineage>
</organism>
<dbReference type="NCBIfam" id="NF008453">
    <property type="entry name" value="PRK11308.1"/>
    <property type="match status" value="1"/>
</dbReference>
<dbReference type="InterPro" id="IPR017871">
    <property type="entry name" value="ABC_transporter-like_CS"/>
</dbReference>
<keyword evidence="2" id="KW-0813">Transport</keyword>
<dbReference type="NCBIfam" id="TIGR01727">
    <property type="entry name" value="oligo_HPY"/>
    <property type="match status" value="1"/>
</dbReference>
<gene>
    <name evidence="6" type="ORF">L1F29_02365</name>
</gene>
<dbReference type="GO" id="GO:0005524">
    <property type="term" value="F:ATP binding"/>
    <property type="evidence" value="ECO:0007669"/>
    <property type="project" value="UniProtKB-KW"/>
</dbReference>